<evidence type="ECO:0000256" key="10">
    <source>
        <dbReference type="ARBA" id="ARBA00035686"/>
    </source>
</evidence>
<evidence type="ECO:0000256" key="1">
    <source>
        <dbReference type="ARBA" id="ARBA00004651"/>
    </source>
</evidence>
<proteinExistence type="predicted"/>
<comment type="caution">
    <text evidence="12">The sequence shown here is derived from an EMBL/GenBank/DDBJ whole genome shotgun (WGS) entry which is preliminary data.</text>
</comment>
<reference evidence="13" key="1">
    <citation type="journal article" date="2019" name="Int. J. Syst. Evol. Microbiol.">
        <title>The Global Catalogue of Microorganisms (GCM) 10K type strain sequencing project: providing services to taxonomists for standard genome sequencing and annotation.</title>
        <authorList>
            <consortium name="The Broad Institute Genomics Platform"/>
            <consortium name="The Broad Institute Genome Sequencing Center for Infectious Disease"/>
            <person name="Wu L."/>
            <person name="Ma J."/>
        </authorList>
    </citation>
    <scope>NUCLEOTIDE SEQUENCE [LARGE SCALE GENOMIC DNA]</scope>
    <source>
        <strain evidence="13">JCM 3146</strain>
    </source>
</reference>
<feature type="transmembrane region" description="Helical" evidence="11">
    <location>
        <begin position="328"/>
        <end position="349"/>
    </location>
</feature>
<feature type="transmembrane region" description="Helical" evidence="11">
    <location>
        <begin position="386"/>
        <end position="405"/>
    </location>
</feature>
<comment type="function">
    <text evidence="9">Part of the binding-protein-dependent transport system for D-xylose. Probably responsible for the translocation of the substrate across the membrane.</text>
</comment>
<dbReference type="PANTHER" id="PTHR32196:SF32">
    <property type="entry name" value="XYLOSE TRANSPORT SYSTEM PERMEASE PROTEIN XYLH"/>
    <property type="match status" value="1"/>
</dbReference>
<keyword evidence="7 11" id="KW-1133">Transmembrane helix</keyword>
<keyword evidence="8 11" id="KW-0472">Membrane</keyword>
<feature type="transmembrane region" description="Helical" evidence="11">
    <location>
        <begin position="166"/>
        <end position="185"/>
    </location>
</feature>
<protein>
    <recommendedName>
        <fullName evidence="10">Xylose transport system permease protein XylH</fullName>
    </recommendedName>
</protein>
<dbReference type="Proteomes" id="UP001501822">
    <property type="component" value="Unassembled WGS sequence"/>
</dbReference>
<keyword evidence="4" id="KW-0997">Cell inner membrane</keyword>
<keyword evidence="5" id="KW-0762">Sugar transport</keyword>
<evidence type="ECO:0000313" key="12">
    <source>
        <dbReference type="EMBL" id="GAA0326098.1"/>
    </source>
</evidence>
<dbReference type="PANTHER" id="PTHR32196">
    <property type="entry name" value="ABC TRANSPORTER PERMEASE PROTEIN YPHD-RELATED-RELATED"/>
    <property type="match status" value="1"/>
</dbReference>
<feature type="transmembrane region" description="Helical" evidence="11">
    <location>
        <begin position="361"/>
        <end position="379"/>
    </location>
</feature>
<feature type="transmembrane region" description="Helical" evidence="11">
    <location>
        <begin position="275"/>
        <end position="297"/>
    </location>
</feature>
<accession>A0ABP3FW24</accession>
<evidence type="ECO:0000256" key="4">
    <source>
        <dbReference type="ARBA" id="ARBA00022519"/>
    </source>
</evidence>
<evidence type="ECO:0000256" key="7">
    <source>
        <dbReference type="ARBA" id="ARBA00022989"/>
    </source>
</evidence>
<feature type="transmembrane region" description="Helical" evidence="11">
    <location>
        <begin position="136"/>
        <end position="159"/>
    </location>
</feature>
<feature type="transmembrane region" description="Helical" evidence="11">
    <location>
        <begin position="205"/>
        <end position="227"/>
    </location>
</feature>
<keyword evidence="2" id="KW-0813">Transport</keyword>
<evidence type="ECO:0000256" key="5">
    <source>
        <dbReference type="ARBA" id="ARBA00022597"/>
    </source>
</evidence>
<evidence type="ECO:0000256" key="8">
    <source>
        <dbReference type="ARBA" id="ARBA00023136"/>
    </source>
</evidence>
<feature type="transmembrane region" description="Helical" evidence="11">
    <location>
        <begin position="411"/>
        <end position="428"/>
    </location>
</feature>
<keyword evidence="13" id="KW-1185">Reference proteome</keyword>
<keyword evidence="6 11" id="KW-0812">Transmembrane</keyword>
<evidence type="ECO:0000256" key="11">
    <source>
        <dbReference type="SAM" id="Phobius"/>
    </source>
</evidence>
<organism evidence="12 13">
    <name type="scientific">Actinoallomurus spadix</name>
    <dbReference type="NCBI Taxonomy" id="79912"/>
    <lineage>
        <taxon>Bacteria</taxon>
        <taxon>Bacillati</taxon>
        <taxon>Actinomycetota</taxon>
        <taxon>Actinomycetes</taxon>
        <taxon>Streptosporangiales</taxon>
        <taxon>Thermomonosporaceae</taxon>
        <taxon>Actinoallomurus</taxon>
    </lineage>
</organism>
<feature type="transmembrane region" description="Helical" evidence="11">
    <location>
        <begin position="239"/>
        <end position="263"/>
    </location>
</feature>
<feature type="transmembrane region" description="Helical" evidence="11">
    <location>
        <begin position="54"/>
        <end position="73"/>
    </location>
</feature>
<dbReference type="CDD" id="cd06579">
    <property type="entry name" value="TM_PBP1_transp_AraH_like"/>
    <property type="match status" value="1"/>
</dbReference>
<evidence type="ECO:0000256" key="6">
    <source>
        <dbReference type="ARBA" id="ARBA00022692"/>
    </source>
</evidence>
<dbReference type="EMBL" id="BAAABM010000009">
    <property type="protein sequence ID" value="GAA0326098.1"/>
    <property type="molecule type" value="Genomic_DNA"/>
</dbReference>
<keyword evidence="3" id="KW-1003">Cell membrane</keyword>
<dbReference type="InterPro" id="IPR001851">
    <property type="entry name" value="ABC_transp_permease"/>
</dbReference>
<evidence type="ECO:0000256" key="3">
    <source>
        <dbReference type="ARBA" id="ARBA00022475"/>
    </source>
</evidence>
<evidence type="ECO:0000256" key="2">
    <source>
        <dbReference type="ARBA" id="ARBA00022448"/>
    </source>
</evidence>
<evidence type="ECO:0000313" key="13">
    <source>
        <dbReference type="Proteomes" id="UP001501822"/>
    </source>
</evidence>
<feature type="transmembrane region" description="Helical" evidence="11">
    <location>
        <begin position="85"/>
        <end position="107"/>
    </location>
</feature>
<comment type="subcellular location">
    <subcellularLocation>
        <location evidence="1">Cell membrane</location>
        <topology evidence="1">Multi-pass membrane protein</topology>
    </subcellularLocation>
</comment>
<evidence type="ECO:0000256" key="9">
    <source>
        <dbReference type="ARBA" id="ARBA00035611"/>
    </source>
</evidence>
<dbReference type="RefSeq" id="WP_252800453.1">
    <property type="nucleotide sequence ID" value="NZ_BAAABM010000009.1"/>
</dbReference>
<gene>
    <name evidence="12" type="ORF">GCM10010151_15060</name>
</gene>
<sequence length="437" mass="45008">MSTETPEPNVVDSVPEKPAATATLADSDFSADTRQQTVSSALSGYVVKLRSGDLGALPAVFGLIVLIVLFYGLRPETFLSKGNIANLLVQAMPVTILAMGLVFVLLLGEIDLSAGVASGACAAVMGKLLVDGGQPWFVAVLAAAVTGLVIGAAIGVLVAIVRIPSFVVTLALFLGLQGIALKLIGEGGTVPVHDKVVYALANKYMPVWLGWTMAVVGVVLFAAIKLLRWQRQNAKNLSNAPLPLVVVQVVLVAIALLGGAYILNLNRARTPLAPFFGGIPWGVPLVAVLLLICTFVLGRTAYGRHVYAVGGNAEAARRAGINVNRIRMSVFMIGSLLAAVSGIVAASRLNSVTPDAGAGNTLLYAVGAAVIGGTSLFGGRGKARDAILGGLVIAIIDNGLGLLGAKAYANYLITGGFLLLAASIDALARRRRSATGR</sequence>
<name>A0ABP3FW24_9ACTN</name>
<dbReference type="Pfam" id="PF02653">
    <property type="entry name" value="BPD_transp_2"/>
    <property type="match status" value="1"/>
</dbReference>